<sequence>MKGIVLSLIIIFSFQGCIKQGNSEPDEGRQMNEWKPLFNGKDLTGWEVVGAGNWHVEDGHLHVTRNEGETGGGWLVTEQDFTDFKLRLKVKMNTKGNSGILIRDPGHAKIYRPAFNGYEVQVYEGGAIYEREVNKNDMRNTNGAIYDLARSYYKESITGEWNQFEVHCVGNHIITYMNGEKMAEIYDRRSNKGAIGLQLHGGRDKAHFSWKDVEIMELPQKEKPSWQLMEEAAEQAPGEYVDFLADKSMNDFDVYWDGGAEWSLTSGVLRGENPKEISWIFTTQEYSNYILSFDVRISEGGNAGIGLRFPWEQAAEERKIGPATLGYEVQIIDDHSYDLKNPSGSIYNVARAYPSDLWHSPIFRSEQWNSFKIYVRDDHIVTYVNKRKTGEAHVNRGARGRIGFQVHPPANWVEYRNVRIKKLSLH</sequence>
<evidence type="ECO:0000313" key="3">
    <source>
        <dbReference type="Proteomes" id="UP000184041"/>
    </source>
</evidence>
<name>A0A1M5M3F7_9BACT</name>
<gene>
    <name evidence="2" type="ORF">SAMN05443144_1505</name>
</gene>
<organism evidence="2 3">
    <name type="scientific">Fodinibius roseus</name>
    <dbReference type="NCBI Taxonomy" id="1194090"/>
    <lineage>
        <taxon>Bacteria</taxon>
        <taxon>Pseudomonadati</taxon>
        <taxon>Balneolota</taxon>
        <taxon>Balneolia</taxon>
        <taxon>Balneolales</taxon>
        <taxon>Balneolaceae</taxon>
        <taxon>Fodinibius</taxon>
    </lineage>
</organism>
<dbReference type="InterPro" id="IPR010496">
    <property type="entry name" value="AL/BT2_dom"/>
</dbReference>
<dbReference type="GO" id="GO:0016787">
    <property type="term" value="F:hydrolase activity"/>
    <property type="evidence" value="ECO:0007669"/>
    <property type="project" value="InterPro"/>
</dbReference>
<dbReference type="STRING" id="1194090.SAMN05443144_1505"/>
<dbReference type="Gene3D" id="2.60.120.560">
    <property type="entry name" value="Exo-inulinase, domain 1"/>
    <property type="match status" value="2"/>
</dbReference>
<feature type="domain" description="3-keto-alpha-glucoside-1,2-lyase/3-keto-2-hydroxy-glucal hydratase" evidence="1">
    <location>
        <begin position="247"/>
        <end position="421"/>
    </location>
</feature>
<dbReference type="OrthoDB" id="9806233at2"/>
<proteinExistence type="predicted"/>
<evidence type="ECO:0000313" key="2">
    <source>
        <dbReference type="EMBL" id="SHG71788.1"/>
    </source>
</evidence>
<dbReference type="Proteomes" id="UP000184041">
    <property type="component" value="Unassembled WGS sequence"/>
</dbReference>
<reference evidence="2 3" key="1">
    <citation type="submission" date="2016-11" db="EMBL/GenBank/DDBJ databases">
        <authorList>
            <person name="Jaros S."/>
            <person name="Januszkiewicz K."/>
            <person name="Wedrychowicz H."/>
        </authorList>
    </citation>
    <scope>NUCLEOTIDE SEQUENCE [LARGE SCALE GENOMIC DNA]</scope>
    <source>
        <strain evidence="2 3">DSM 21986</strain>
    </source>
</reference>
<evidence type="ECO:0000259" key="1">
    <source>
        <dbReference type="Pfam" id="PF06439"/>
    </source>
</evidence>
<keyword evidence="3" id="KW-1185">Reference proteome</keyword>
<protein>
    <recommendedName>
        <fullName evidence="1">3-keto-alpha-glucoside-1,2-lyase/3-keto-2-hydroxy-glucal hydratase domain-containing protein</fullName>
    </recommendedName>
</protein>
<dbReference type="Pfam" id="PF06439">
    <property type="entry name" value="3keto-disac_hyd"/>
    <property type="match status" value="2"/>
</dbReference>
<feature type="domain" description="3-keto-alpha-glucoside-1,2-lyase/3-keto-2-hydroxy-glucal hydratase" evidence="1">
    <location>
        <begin position="33"/>
        <end position="215"/>
    </location>
</feature>
<accession>A0A1M5M3F7</accession>
<dbReference type="AlphaFoldDB" id="A0A1M5M3F7"/>
<dbReference type="PROSITE" id="PS51257">
    <property type="entry name" value="PROKAR_LIPOPROTEIN"/>
    <property type="match status" value="1"/>
</dbReference>
<dbReference type="EMBL" id="FQUS01000050">
    <property type="protein sequence ID" value="SHG71788.1"/>
    <property type="molecule type" value="Genomic_DNA"/>
</dbReference>